<evidence type="ECO:0000256" key="9">
    <source>
        <dbReference type="ARBA" id="ARBA00022723"/>
    </source>
</evidence>
<gene>
    <name evidence="20" type="ORF">VV61_05590</name>
</gene>
<keyword evidence="10 15" id="KW-0460">Magnesium</keyword>
<name>A0AAJ0NH29_STACA</name>
<evidence type="ECO:0000259" key="18">
    <source>
        <dbReference type="Pfam" id="PF02879"/>
    </source>
</evidence>
<dbReference type="InterPro" id="IPR005843">
    <property type="entry name" value="A-D-PHexomutase_C"/>
</dbReference>
<feature type="domain" description="Alpha-D-phosphohexomutase alpha/beta/alpha" evidence="17">
    <location>
        <begin position="35"/>
        <end position="168"/>
    </location>
</feature>
<dbReference type="PRINTS" id="PR00509">
    <property type="entry name" value="PGMPMM"/>
</dbReference>
<dbReference type="PANTHER" id="PTHR45745:SF1">
    <property type="entry name" value="PHOSPHOGLUCOMUTASE 2B-RELATED"/>
    <property type="match status" value="1"/>
</dbReference>
<dbReference type="GO" id="GO:0004614">
    <property type="term" value="F:phosphoglucomutase activity"/>
    <property type="evidence" value="ECO:0007669"/>
    <property type="project" value="UniProtKB-EC"/>
</dbReference>
<comment type="pathway">
    <text evidence="3">Glycolipid metabolism; diglucosyl-diacylglycerol biosynthesis.</text>
</comment>
<keyword evidence="7" id="KW-0313">Glucose metabolism</keyword>
<evidence type="ECO:0000256" key="13">
    <source>
        <dbReference type="ARBA" id="ARBA00041398"/>
    </source>
</evidence>
<dbReference type="Gene3D" id="3.40.120.10">
    <property type="entry name" value="Alpha-D-Glucose-1,6-Bisphosphate, subunit A, domain 3"/>
    <property type="match status" value="3"/>
</dbReference>
<keyword evidence="11" id="KW-0413">Isomerase</keyword>
<dbReference type="PROSITE" id="PS00710">
    <property type="entry name" value="PGM_PMM"/>
    <property type="match status" value="1"/>
</dbReference>
<evidence type="ECO:0000256" key="6">
    <source>
        <dbReference type="ARBA" id="ARBA00012728"/>
    </source>
</evidence>
<evidence type="ECO:0000256" key="1">
    <source>
        <dbReference type="ARBA" id="ARBA00000443"/>
    </source>
</evidence>
<evidence type="ECO:0000256" key="3">
    <source>
        <dbReference type="ARBA" id="ARBA00005164"/>
    </source>
</evidence>
<evidence type="ECO:0000256" key="5">
    <source>
        <dbReference type="ARBA" id="ARBA00010231"/>
    </source>
</evidence>
<comment type="similarity">
    <text evidence="5 15">Belongs to the phosphohexose mutase family.</text>
</comment>
<evidence type="ECO:0000259" key="16">
    <source>
        <dbReference type="Pfam" id="PF00408"/>
    </source>
</evidence>
<dbReference type="InterPro" id="IPR005845">
    <property type="entry name" value="A-D-PHexomutase_a/b/a-II"/>
</dbReference>
<evidence type="ECO:0000256" key="14">
    <source>
        <dbReference type="ARBA" id="ARBA00041467"/>
    </source>
</evidence>
<evidence type="ECO:0000256" key="2">
    <source>
        <dbReference type="ARBA" id="ARBA00001946"/>
    </source>
</evidence>
<dbReference type="Pfam" id="PF02878">
    <property type="entry name" value="PGM_PMM_I"/>
    <property type="match status" value="1"/>
</dbReference>
<dbReference type="EMBL" id="LAIU01000003">
    <property type="protein sequence ID" value="KKB25573.1"/>
    <property type="molecule type" value="Genomic_DNA"/>
</dbReference>
<dbReference type="InterPro" id="IPR005841">
    <property type="entry name" value="Alpha-D-phosphohexomutase_SF"/>
</dbReference>
<keyword evidence="8" id="KW-0597">Phosphoprotein</keyword>
<dbReference type="RefSeq" id="WP_046099808.1">
    <property type="nucleotide sequence ID" value="NZ_CP015552.1"/>
</dbReference>
<comment type="catalytic activity">
    <reaction evidence="1">
        <text>alpha-D-glucose 1-phosphate = alpha-D-glucose 6-phosphate</text>
        <dbReference type="Rhea" id="RHEA:23536"/>
        <dbReference type="ChEBI" id="CHEBI:58225"/>
        <dbReference type="ChEBI" id="CHEBI:58601"/>
        <dbReference type="EC" id="5.4.2.2"/>
    </reaction>
</comment>
<organism evidence="20 21">
    <name type="scientific">Staphylococcus carnosus</name>
    <dbReference type="NCBI Taxonomy" id="1281"/>
    <lineage>
        <taxon>Bacteria</taxon>
        <taxon>Bacillati</taxon>
        <taxon>Bacillota</taxon>
        <taxon>Bacilli</taxon>
        <taxon>Bacillales</taxon>
        <taxon>Staphylococcaceae</taxon>
        <taxon>Staphylococcus</taxon>
    </lineage>
</organism>
<proteinExistence type="inferred from homology"/>
<dbReference type="PANTHER" id="PTHR45745">
    <property type="entry name" value="PHOSPHOMANNOMUTASE 45A"/>
    <property type="match status" value="1"/>
</dbReference>
<evidence type="ECO:0000313" key="20">
    <source>
        <dbReference type="EMBL" id="KKB25573.1"/>
    </source>
</evidence>
<dbReference type="InterPro" id="IPR016066">
    <property type="entry name" value="A-D-PHexomutase_CS"/>
</dbReference>
<evidence type="ECO:0000256" key="7">
    <source>
        <dbReference type="ARBA" id="ARBA00022526"/>
    </source>
</evidence>
<reference evidence="20 21" key="1">
    <citation type="submission" date="2015-03" db="EMBL/GenBank/DDBJ databases">
        <title>Draft Genome Sequence of S. carnosus subsp. utilis LTH 7013, Isolated from South Tirolean Ham.</title>
        <authorList>
            <person name="Mueller A."/>
            <person name="Huptas C."/>
            <person name="Wenning M."/>
            <person name="Weiss A."/>
            <person name="Schmidt H."/>
        </authorList>
    </citation>
    <scope>NUCLEOTIDE SEQUENCE [LARGE SCALE GENOMIC DNA]</scope>
    <source>
        <strain evidence="20 21">LTH7013</strain>
    </source>
</reference>
<dbReference type="Pfam" id="PF02880">
    <property type="entry name" value="PGM_PMM_III"/>
    <property type="match status" value="1"/>
</dbReference>
<dbReference type="GO" id="GO:0000287">
    <property type="term" value="F:magnesium ion binding"/>
    <property type="evidence" value="ECO:0007669"/>
    <property type="project" value="InterPro"/>
</dbReference>
<dbReference type="GO" id="GO:0006006">
    <property type="term" value="P:glucose metabolic process"/>
    <property type="evidence" value="ECO:0007669"/>
    <property type="project" value="UniProtKB-KW"/>
</dbReference>
<accession>A0AAJ0NH29</accession>
<dbReference type="Pfam" id="PF00408">
    <property type="entry name" value="PGM_PMM_IV"/>
    <property type="match status" value="1"/>
</dbReference>
<dbReference type="Proteomes" id="UP000033530">
    <property type="component" value="Unassembled WGS sequence"/>
</dbReference>
<protein>
    <recommendedName>
        <fullName evidence="12">Phosphoglucomutase</fullName>
        <ecNumber evidence="6">5.4.2.2</ecNumber>
    </recommendedName>
    <alternativeName>
        <fullName evidence="14">Alpha-phosphoglucomutase</fullName>
    </alternativeName>
    <alternativeName>
        <fullName evidence="13">Glucose phosphomutase</fullName>
    </alternativeName>
</protein>
<evidence type="ECO:0000256" key="10">
    <source>
        <dbReference type="ARBA" id="ARBA00022842"/>
    </source>
</evidence>
<keyword evidence="9 15" id="KW-0479">Metal-binding</keyword>
<dbReference type="Pfam" id="PF02879">
    <property type="entry name" value="PGM_PMM_II"/>
    <property type="match status" value="1"/>
</dbReference>
<dbReference type="EC" id="5.4.2.2" evidence="6"/>
<feature type="domain" description="Alpha-D-phosphohexomutase alpha/beta/alpha" evidence="18">
    <location>
        <begin position="200"/>
        <end position="299"/>
    </location>
</feature>
<dbReference type="AlphaFoldDB" id="A0AAJ0NH29"/>
<comment type="caution">
    <text evidence="20">The sequence shown here is derived from an EMBL/GenBank/DDBJ whole genome shotgun (WGS) entry which is preliminary data.</text>
</comment>
<feature type="domain" description="Alpha-D-phosphohexomutase alpha/beta/alpha" evidence="19">
    <location>
        <begin position="310"/>
        <end position="432"/>
    </location>
</feature>
<evidence type="ECO:0000256" key="8">
    <source>
        <dbReference type="ARBA" id="ARBA00022553"/>
    </source>
</evidence>
<comment type="pathway">
    <text evidence="4">Lipid metabolism.</text>
</comment>
<dbReference type="InterPro" id="IPR016055">
    <property type="entry name" value="A-D-PHexomutase_a/b/a-I/II/III"/>
</dbReference>
<dbReference type="Gene3D" id="3.30.310.50">
    <property type="entry name" value="Alpha-D-phosphohexomutase, C-terminal domain"/>
    <property type="match status" value="1"/>
</dbReference>
<evidence type="ECO:0000259" key="17">
    <source>
        <dbReference type="Pfam" id="PF02878"/>
    </source>
</evidence>
<evidence type="ECO:0000256" key="12">
    <source>
        <dbReference type="ARBA" id="ARBA00039995"/>
    </source>
</evidence>
<evidence type="ECO:0000256" key="11">
    <source>
        <dbReference type="ARBA" id="ARBA00023235"/>
    </source>
</evidence>
<dbReference type="GO" id="GO:0006166">
    <property type="term" value="P:purine ribonucleoside salvage"/>
    <property type="evidence" value="ECO:0007669"/>
    <property type="project" value="TreeGrafter"/>
</dbReference>
<evidence type="ECO:0000259" key="19">
    <source>
        <dbReference type="Pfam" id="PF02880"/>
    </source>
</evidence>
<sequence length="548" mass="62106">MRAKWEQNISESLVEQFYNKQTEEEIDAGFNETLSFGTAGIRNTFGIGPGRLNKFTIQKFALGLAKYLKNLSINPRVIIHFDTRHLSKEFAIEIAKVLGTQNIPVTLPNTYKSTPELSFAVRHLNMTAGIMITASHNPKNYNGIKVYGSDGWQLLTKASLKLSSYIDTVKYPLNIQTEAFEVLKSKKLILPFKEETTQSYKSSIKNLVGYFTNAQSKTILTSLHGTSLPLLSQILKDLSYSNYVTEELQSKPDGDFPTLNVANPEMEDTFDLGKQLAEKEDAQLIIATDPDADRLGIVERYEDGSTRYFNGNEIGLLLIKLRNPQLSDTQHKYIIKSVVTGALSEKLAKSLNIKVINVLTGFKYISEQLKHFKNNTSQLVLAFEESHGYLIENFSRDKDAIQTATLLIKYKEQLTQANKTFKDVLNEIYQEFGYFKDKTLSPTFDGTKGRNKIKEIMNTLKNVETIELNNLTPLSIENYISKQSLNIKTGDIQAIQLPKTDLIKFIFEEGFIAVRPSGTEPKMKLYFSLNVDNLNEVIEEFKVKFNLN</sequence>
<dbReference type="SUPFAM" id="SSF55957">
    <property type="entry name" value="Phosphoglucomutase, C-terminal domain"/>
    <property type="match status" value="1"/>
</dbReference>
<evidence type="ECO:0000256" key="4">
    <source>
        <dbReference type="ARBA" id="ARBA00005189"/>
    </source>
</evidence>
<dbReference type="InterPro" id="IPR005846">
    <property type="entry name" value="A-D-PHexomutase_a/b/a-III"/>
</dbReference>
<dbReference type="GO" id="GO:0008973">
    <property type="term" value="F:phosphopentomutase activity"/>
    <property type="evidence" value="ECO:0007669"/>
    <property type="project" value="TreeGrafter"/>
</dbReference>
<dbReference type="InterPro" id="IPR036900">
    <property type="entry name" value="A-D-PHexomutase_C_sf"/>
</dbReference>
<feature type="domain" description="Alpha-D-phosphohexomutase C-terminal" evidence="16">
    <location>
        <begin position="493"/>
        <end position="527"/>
    </location>
</feature>
<comment type="cofactor">
    <cofactor evidence="2">
        <name>Mg(2+)</name>
        <dbReference type="ChEBI" id="CHEBI:18420"/>
    </cofactor>
</comment>
<dbReference type="CDD" id="cd05799">
    <property type="entry name" value="PGM2"/>
    <property type="match status" value="1"/>
</dbReference>
<evidence type="ECO:0000313" key="21">
    <source>
        <dbReference type="Proteomes" id="UP000033530"/>
    </source>
</evidence>
<dbReference type="SUPFAM" id="SSF53738">
    <property type="entry name" value="Phosphoglucomutase, first 3 domains"/>
    <property type="match status" value="3"/>
</dbReference>
<evidence type="ECO:0000256" key="15">
    <source>
        <dbReference type="RuleBase" id="RU004326"/>
    </source>
</evidence>
<dbReference type="InterPro" id="IPR005844">
    <property type="entry name" value="A-D-PHexomutase_a/b/a-I"/>
</dbReference>
<keyword evidence="7" id="KW-0119">Carbohydrate metabolism</keyword>